<keyword evidence="2 5" id="KW-0349">Heme</keyword>
<evidence type="ECO:0000256" key="4">
    <source>
        <dbReference type="ARBA" id="ARBA00023004"/>
    </source>
</evidence>
<evidence type="ECO:0000313" key="8">
    <source>
        <dbReference type="Proteomes" id="UP001338125"/>
    </source>
</evidence>
<dbReference type="CDD" id="cd11062">
    <property type="entry name" value="CYP58-like"/>
    <property type="match status" value="1"/>
</dbReference>
<evidence type="ECO:0000256" key="3">
    <source>
        <dbReference type="ARBA" id="ARBA00022723"/>
    </source>
</evidence>
<dbReference type="PRINTS" id="PR00463">
    <property type="entry name" value="EP450I"/>
</dbReference>
<evidence type="ECO:0000313" key="7">
    <source>
        <dbReference type="EMBL" id="KAK5989403.1"/>
    </source>
</evidence>
<sequence length="471" mass="53526">MDVHPLKLSCVDGNGMDRHPALGPLIRINPDELHCSDPEFLNEVYAGGQRPRNKSQHWISGFPSNLHTATVFTIDHDTHRSRRSAFIKFFSRMRTSRLQGVVHQTAQKLCDKMLGYKEQGPFETMKAYSCFTTDIISEYCFGRSTAFLDQPGWDSNYLSSVNSVGQMIHMLRQFPLLGHFLHRMPLLLLRMFSPYLWRTMNEMTVVMPNEIDQLKKISSAEMEKERTTVFLSMLQSDLPASEKDTDRLAAEAQTLFLGGTDTTAATLNSVTYHLLDNPDIYNKLRAELLTEVADATSLPAWEVLEKLPYLSAVILEGLRHVYGSVSRLPRTATEEDLVYQGSWRPSPTAAPIEVKHVIPRGYAVGMSTFMIHGDETIFPTASQFIPERWLGENNKRRRDLENYLLSFSKGSRQCLGMQLAYCMLYLCITAVVLRVLPHMALFATAKEDVEYDHDELMAHPKRGSKGIRVIL</sequence>
<keyword evidence="3 5" id="KW-0479">Metal-binding</keyword>
<dbReference type="InterPro" id="IPR036396">
    <property type="entry name" value="Cyt_P450_sf"/>
</dbReference>
<evidence type="ECO:0000256" key="2">
    <source>
        <dbReference type="ARBA" id="ARBA00022617"/>
    </source>
</evidence>
<dbReference type="Pfam" id="PF00067">
    <property type="entry name" value="p450"/>
    <property type="match status" value="1"/>
</dbReference>
<keyword evidence="4 5" id="KW-0408">Iron</keyword>
<keyword evidence="6" id="KW-1133">Transmembrane helix</keyword>
<dbReference type="EMBL" id="JAVFKD010000015">
    <property type="protein sequence ID" value="KAK5989403.1"/>
    <property type="molecule type" value="Genomic_DNA"/>
</dbReference>
<keyword evidence="5" id="KW-0503">Monooxygenase</keyword>
<comment type="cofactor">
    <cofactor evidence="1">
        <name>heme</name>
        <dbReference type="ChEBI" id="CHEBI:30413"/>
    </cofactor>
</comment>
<dbReference type="Proteomes" id="UP001338125">
    <property type="component" value="Unassembled WGS sequence"/>
</dbReference>
<dbReference type="InterPro" id="IPR050121">
    <property type="entry name" value="Cytochrome_P450_monoxygenase"/>
</dbReference>
<dbReference type="PROSITE" id="PS00086">
    <property type="entry name" value="CYTOCHROME_P450"/>
    <property type="match status" value="1"/>
</dbReference>
<name>A0ABR0SB86_9HYPO</name>
<accession>A0ABR0SB86</accession>
<organism evidence="7 8">
    <name type="scientific">Cladobotryum mycophilum</name>
    <dbReference type="NCBI Taxonomy" id="491253"/>
    <lineage>
        <taxon>Eukaryota</taxon>
        <taxon>Fungi</taxon>
        <taxon>Dikarya</taxon>
        <taxon>Ascomycota</taxon>
        <taxon>Pezizomycotina</taxon>
        <taxon>Sordariomycetes</taxon>
        <taxon>Hypocreomycetidae</taxon>
        <taxon>Hypocreales</taxon>
        <taxon>Hypocreaceae</taxon>
        <taxon>Cladobotryum</taxon>
    </lineage>
</organism>
<evidence type="ECO:0000256" key="5">
    <source>
        <dbReference type="RuleBase" id="RU000461"/>
    </source>
</evidence>
<reference evidence="7 8" key="1">
    <citation type="submission" date="2024-01" db="EMBL/GenBank/DDBJ databases">
        <title>Complete genome of Cladobotryum mycophilum ATHUM6906.</title>
        <authorList>
            <person name="Christinaki A.C."/>
            <person name="Myridakis A.I."/>
            <person name="Kouvelis V.N."/>
        </authorList>
    </citation>
    <scope>NUCLEOTIDE SEQUENCE [LARGE SCALE GENOMIC DNA]</scope>
    <source>
        <strain evidence="7 8">ATHUM6906</strain>
    </source>
</reference>
<dbReference type="PANTHER" id="PTHR24305:SF147">
    <property type="entry name" value="P450, PUTATIVE (EUROFUNG)-RELATED"/>
    <property type="match status" value="1"/>
</dbReference>
<gene>
    <name evidence="7" type="ORF">PT974_10922</name>
</gene>
<dbReference type="InterPro" id="IPR002401">
    <property type="entry name" value="Cyt_P450_E_grp-I"/>
</dbReference>
<dbReference type="InterPro" id="IPR001128">
    <property type="entry name" value="Cyt_P450"/>
</dbReference>
<dbReference type="Gene3D" id="1.10.630.10">
    <property type="entry name" value="Cytochrome P450"/>
    <property type="match status" value="1"/>
</dbReference>
<evidence type="ECO:0000256" key="6">
    <source>
        <dbReference type="SAM" id="Phobius"/>
    </source>
</evidence>
<dbReference type="SUPFAM" id="SSF48264">
    <property type="entry name" value="Cytochrome P450"/>
    <property type="match status" value="1"/>
</dbReference>
<comment type="caution">
    <text evidence="7">The sequence shown here is derived from an EMBL/GenBank/DDBJ whole genome shotgun (WGS) entry which is preliminary data.</text>
</comment>
<keyword evidence="8" id="KW-1185">Reference proteome</keyword>
<feature type="transmembrane region" description="Helical" evidence="6">
    <location>
        <begin position="415"/>
        <end position="436"/>
    </location>
</feature>
<keyword evidence="5" id="KW-0560">Oxidoreductase</keyword>
<dbReference type="PANTHER" id="PTHR24305">
    <property type="entry name" value="CYTOCHROME P450"/>
    <property type="match status" value="1"/>
</dbReference>
<protein>
    <submittedName>
        <fullName evidence="7">N-acetyltryptophan 6-hydroxylase ivoC</fullName>
    </submittedName>
</protein>
<comment type="similarity">
    <text evidence="5">Belongs to the cytochrome P450 family.</text>
</comment>
<proteinExistence type="inferred from homology"/>
<dbReference type="InterPro" id="IPR017972">
    <property type="entry name" value="Cyt_P450_CS"/>
</dbReference>
<evidence type="ECO:0000256" key="1">
    <source>
        <dbReference type="ARBA" id="ARBA00001971"/>
    </source>
</evidence>
<dbReference type="PRINTS" id="PR00385">
    <property type="entry name" value="P450"/>
</dbReference>
<keyword evidence="6" id="KW-0812">Transmembrane</keyword>
<keyword evidence="6" id="KW-0472">Membrane</keyword>